<dbReference type="PANTHER" id="PTHR43133:SF8">
    <property type="entry name" value="RNA POLYMERASE SIGMA FACTOR HI_1459-RELATED"/>
    <property type="match status" value="1"/>
</dbReference>
<feature type="region of interest" description="Disordered" evidence="6">
    <location>
        <begin position="318"/>
        <end position="421"/>
    </location>
</feature>
<evidence type="ECO:0000256" key="6">
    <source>
        <dbReference type="SAM" id="MobiDB-lite"/>
    </source>
</evidence>
<protein>
    <submittedName>
        <fullName evidence="10">Sigma-70 family RNA polymerase sigma factor</fullName>
    </submittedName>
</protein>
<dbReference type="GO" id="GO:0006352">
    <property type="term" value="P:DNA-templated transcription initiation"/>
    <property type="evidence" value="ECO:0007669"/>
    <property type="project" value="InterPro"/>
</dbReference>
<reference evidence="10 11" key="1">
    <citation type="submission" date="2020-03" db="EMBL/GenBank/DDBJ databases">
        <title>Leucobacter sp. nov., isolated from beetles.</title>
        <authorList>
            <person name="Hyun D.-W."/>
            <person name="Bae J.-W."/>
        </authorList>
    </citation>
    <scope>NUCLEOTIDE SEQUENCE [LARGE SCALE GENOMIC DNA]</scope>
    <source>
        <strain evidence="10 11">HDW9C</strain>
    </source>
</reference>
<dbReference type="KEGG" id="lvi:G7068_13900"/>
<evidence type="ECO:0000256" key="4">
    <source>
        <dbReference type="ARBA" id="ARBA00023125"/>
    </source>
</evidence>
<proteinExistence type="inferred from homology"/>
<keyword evidence="4" id="KW-0238">DNA-binding</keyword>
<dbReference type="InterPro" id="IPR013325">
    <property type="entry name" value="RNA_pol_sigma_r2"/>
</dbReference>
<evidence type="ECO:0000256" key="3">
    <source>
        <dbReference type="ARBA" id="ARBA00023082"/>
    </source>
</evidence>
<evidence type="ECO:0000313" key="10">
    <source>
        <dbReference type="EMBL" id="QIK64169.1"/>
    </source>
</evidence>
<evidence type="ECO:0000259" key="9">
    <source>
        <dbReference type="Pfam" id="PF13490"/>
    </source>
</evidence>
<comment type="similarity">
    <text evidence="1">Belongs to the sigma-70 factor family. ECF subfamily.</text>
</comment>
<dbReference type="Gene3D" id="1.10.10.10">
    <property type="entry name" value="Winged helix-like DNA-binding domain superfamily/Winged helix DNA-binding domain"/>
    <property type="match status" value="1"/>
</dbReference>
<dbReference type="Proteomes" id="UP000502677">
    <property type="component" value="Chromosome"/>
</dbReference>
<keyword evidence="7" id="KW-0472">Membrane</keyword>
<evidence type="ECO:0000259" key="8">
    <source>
        <dbReference type="Pfam" id="PF04542"/>
    </source>
</evidence>
<dbReference type="InterPro" id="IPR036388">
    <property type="entry name" value="WH-like_DNA-bd_sf"/>
</dbReference>
<dbReference type="InterPro" id="IPR013324">
    <property type="entry name" value="RNA_pol_sigma_r3/r4-like"/>
</dbReference>
<dbReference type="Pfam" id="PF13490">
    <property type="entry name" value="zf-HC2"/>
    <property type="match status" value="1"/>
</dbReference>
<dbReference type="InterPro" id="IPR007627">
    <property type="entry name" value="RNA_pol_sigma70_r2"/>
</dbReference>
<feature type="transmembrane region" description="Helical" evidence="7">
    <location>
        <begin position="287"/>
        <end position="313"/>
    </location>
</feature>
<dbReference type="RefSeq" id="WP_166292506.1">
    <property type="nucleotide sequence ID" value="NZ_CP049863.1"/>
</dbReference>
<keyword evidence="7" id="KW-0812">Transmembrane</keyword>
<feature type="domain" description="Putative zinc-finger" evidence="9">
    <location>
        <begin position="198"/>
        <end position="232"/>
    </location>
</feature>
<keyword evidence="7" id="KW-1133">Transmembrane helix</keyword>
<feature type="compositionally biased region" description="Pro residues" evidence="6">
    <location>
        <begin position="357"/>
        <end position="382"/>
    </location>
</feature>
<dbReference type="InterPro" id="IPR014284">
    <property type="entry name" value="RNA_pol_sigma-70_dom"/>
</dbReference>
<dbReference type="EMBL" id="CP049863">
    <property type="protein sequence ID" value="QIK64169.1"/>
    <property type="molecule type" value="Genomic_DNA"/>
</dbReference>
<feature type="transmembrane region" description="Helical" evidence="7">
    <location>
        <begin position="248"/>
        <end position="267"/>
    </location>
</feature>
<keyword evidence="3" id="KW-0731">Sigma factor</keyword>
<sequence>MESAQQGSVEERRAATDAVLCDRVRHGDGFAFTELYTRHYEGGIKYAVRLVRDRQDAEDLLSEAFARTLDVLKRGKGPTESFRAYLNMVLRNLHIKAADANTVALPDDADNYLSQLQEPDSNEKMGERELIYVAFTSLPERWQSVLWSLEVEGLDLSEVGEQIGMRPNAVAQLALRARDGLKIAYLTLHTEQAPAGDCKAMSEKLARYVRGQAGKRDSVAVRKHLETCADCRQSVKWMSDVGHQMRSVVAPIILGGSGIGLASWSLGSSGSAASAAVLAPAAIGISGGAKLAIVGASALVAAGAIFGGIALMAKPEATPQPSATSIEPSRVVTESAPTEKPVTEPPAVEAPAEVAPEPAPEPAPEVVPEVVPPVDTPNPPETPNDTNTPNATDTTDTSNSNGNPAPTTPEDDTTPGWELAE</sequence>
<feature type="compositionally biased region" description="Low complexity" evidence="6">
    <location>
        <begin position="336"/>
        <end position="356"/>
    </location>
</feature>
<feature type="compositionally biased region" description="Low complexity" evidence="6">
    <location>
        <begin position="383"/>
        <end position="397"/>
    </location>
</feature>
<evidence type="ECO:0000256" key="1">
    <source>
        <dbReference type="ARBA" id="ARBA00010641"/>
    </source>
</evidence>
<feature type="domain" description="RNA polymerase sigma-70 region 2" evidence="8">
    <location>
        <begin position="35"/>
        <end position="96"/>
    </location>
</feature>
<dbReference type="Gene3D" id="1.10.1740.10">
    <property type="match status" value="1"/>
</dbReference>
<dbReference type="InterPro" id="IPR027383">
    <property type="entry name" value="Znf_put"/>
</dbReference>
<dbReference type="NCBIfam" id="TIGR02937">
    <property type="entry name" value="sigma70-ECF"/>
    <property type="match status" value="1"/>
</dbReference>
<dbReference type="InterPro" id="IPR041916">
    <property type="entry name" value="Anti_sigma_zinc_sf"/>
</dbReference>
<dbReference type="Pfam" id="PF04542">
    <property type="entry name" value="Sigma70_r2"/>
    <property type="match status" value="1"/>
</dbReference>
<keyword evidence="2" id="KW-0805">Transcription regulation</keyword>
<gene>
    <name evidence="10" type="ORF">G7068_13900</name>
</gene>
<dbReference type="PANTHER" id="PTHR43133">
    <property type="entry name" value="RNA POLYMERASE ECF-TYPE SIGMA FACTO"/>
    <property type="match status" value="1"/>
</dbReference>
<keyword evidence="5" id="KW-0804">Transcription</keyword>
<dbReference type="SUPFAM" id="SSF88659">
    <property type="entry name" value="Sigma3 and sigma4 domains of RNA polymerase sigma factors"/>
    <property type="match status" value="1"/>
</dbReference>
<dbReference type="Gene3D" id="1.10.10.1320">
    <property type="entry name" value="Anti-sigma factor, zinc-finger domain"/>
    <property type="match status" value="1"/>
</dbReference>
<dbReference type="InterPro" id="IPR039425">
    <property type="entry name" value="RNA_pol_sigma-70-like"/>
</dbReference>
<organism evidence="10 11">
    <name type="scientific">Leucobacter viscericola</name>
    <dbReference type="NCBI Taxonomy" id="2714935"/>
    <lineage>
        <taxon>Bacteria</taxon>
        <taxon>Bacillati</taxon>
        <taxon>Actinomycetota</taxon>
        <taxon>Actinomycetes</taxon>
        <taxon>Micrococcales</taxon>
        <taxon>Microbacteriaceae</taxon>
        <taxon>Leucobacter</taxon>
    </lineage>
</organism>
<accession>A0A6G7XI99</accession>
<dbReference type="GO" id="GO:0003677">
    <property type="term" value="F:DNA binding"/>
    <property type="evidence" value="ECO:0007669"/>
    <property type="project" value="UniProtKB-KW"/>
</dbReference>
<evidence type="ECO:0000256" key="5">
    <source>
        <dbReference type="ARBA" id="ARBA00023163"/>
    </source>
</evidence>
<dbReference type="GO" id="GO:0016987">
    <property type="term" value="F:sigma factor activity"/>
    <property type="evidence" value="ECO:0007669"/>
    <property type="project" value="UniProtKB-KW"/>
</dbReference>
<evidence type="ECO:0000313" key="11">
    <source>
        <dbReference type="Proteomes" id="UP000502677"/>
    </source>
</evidence>
<name>A0A6G7XI99_9MICO</name>
<evidence type="ECO:0000256" key="2">
    <source>
        <dbReference type="ARBA" id="ARBA00023015"/>
    </source>
</evidence>
<dbReference type="SUPFAM" id="SSF88946">
    <property type="entry name" value="Sigma2 domain of RNA polymerase sigma factors"/>
    <property type="match status" value="1"/>
</dbReference>
<keyword evidence="11" id="KW-1185">Reference proteome</keyword>
<evidence type="ECO:0000256" key="7">
    <source>
        <dbReference type="SAM" id="Phobius"/>
    </source>
</evidence>
<dbReference type="AlphaFoldDB" id="A0A6G7XI99"/>